<reference evidence="1" key="1">
    <citation type="submission" date="2015-11" db="EMBL/GenBank/DDBJ databases">
        <title>De novo transcriptome assembly of four potential Pierce s Disease insect vectors from Arizona vineyards.</title>
        <authorList>
            <person name="Tassone E.E."/>
        </authorList>
    </citation>
    <scope>NUCLEOTIDE SEQUENCE</scope>
</reference>
<feature type="non-terminal residue" evidence="1">
    <location>
        <position position="1"/>
    </location>
</feature>
<accession>A0A1B6IJL5</accession>
<name>A0A1B6IJL5_9HEMI</name>
<organism evidence="1">
    <name type="scientific">Homalodisca liturata</name>
    <dbReference type="NCBI Taxonomy" id="320908"/>
    <lineage>
        <taxon>Eukaryota</taxon>
        <taxon>Metazoa</taxon>
        <taxon>Ecdysozoa</taxon>
        <taxon>Arthropoda</taxon>
        <taxon>Hexapoda</taxon>
        <taxon>Insecta</taxon>
        <taxon>Pterygota</taxon>
        <taxon>Neoptera</taxon>
        <taxon>Paraneoptera</taxon>
        <taxon>Hemiptera</taxon>
        <taxon>Auchenorrhyncha</taxon>
        <taxon>Membracoidea</taxon>
        <taxon>Cicadellidae</taxon>
        <taxon>Cicadellinae</taxon>
        <taxon>Proconiini</taxon>
        <taxon>Homalodisca</taxon>
    </lineage>
</organism>
<protein>
    <submittedName>
        <fullName evidence="1">Uncharacterized protein</fullName>
    </submittedName>
</protein>
<evidence type="ECO:0000313" key="1">
    <source>
        <dbReference type="EMBL" id="JAS87109.1"/>
    </source>
</evidence>
<dbReference type="AlphaFoldDB" id="A0A1B6IJL5"/>
<proteinExistence type="predicted"/>
<gene>
    <name evidence="1" type="ORF">g.56470</name>
</gene>
<dbReference type="EMBL" id="GECU01020597">
    <property type="protein sequence ID" value="JAS87109.1"/>
    <property type="molecule type" value="Transcribed_RNA"/>
</dbReference>
<sequence length="110" mass="12090">QHCDEVTCMHYLAQALALIREFADAGVHIRSLSLSVNTSFDIVLTDFDLAPLGPHSAQEAAAQVSRHFSQFNISIGDDWGSLETEIRERVAAAGFKRALLQHKTAVLNDL</sequence>